<feature type="transmembrane region" description="Helical" evidence="1">
    <location>
        <begin position="284"/>
        <end position="302"/>
    </location>
</feature>
<dbReference type="InterPro" id="IPR045340">
    <property type="entry name" value="DUF6533"/>
</dbReference>
<keyword evidence="1" id="KW-0472">Membrane</keyword>
<dbReference type="OrthoDB" id="3349377at2759"/>
<feature type="domain" description="DUF6533" evidence="2">
    <location>
        <begin position="23"/>
        <end position="68"/>
    </location>
</feature>
<evidence type="ECO:0000313" key="4">
    <source>
        <dbReference type="Proteomes" id="UP000027222"/>
    </source>
</evidence>
<reference evidence="4" key="1">
    <citation type="journal article" date="2014" name="Proc. Natl. Acad. Sci. U.S.A.">
        <title>Extensive sampling of basidiomycete genomes demonstrates inadequacy of the white-rot/brown-rot paradigm for wood decay fungi.</title>
        <authorList>
            <person name="Riley R."/>
            <person name="Salamov A.A."/>
            <person name="Brown D.W."/>
            <person name="Nagy L.G."/>
            <person name="Floudas D."/>
            <person name="Held B.W."/>
            <person name="Levasseur A."/>
            <person name="Lombard V."/>
            <person name="Morin E."/>
            <person name="Otillar R."/>
            <person name="Lindquist E.A."/>
            <person name="Sun H."/>
            <person name="LaButti K.M."/>
            <person name="Schmutz J."/>
            <person name="Jabbour D."/>
            <person name="Luo H."/>
            <person name="Baker S.E."/>
            <person name="Pisabarro A.G."/>
            <person name="Walton J.D."/>
            <person name="Blanchette R.A."/>
            <person name="Henrissat B."/>
            <person name="Martin F."/>
            <person name="Cullen D."/>
            <person name="Hibbett D.S."/>
            <person name="Grigoriev I.V."/>
        </authorList>
    </citation>
    <scope>NUCLEOTIDE SEQUENCE [LARGE SCALE GENOMIC DNA]</scope>
    <source>
        <strain evidence="4">CBS 339.88</strain>
    </source>
</reference>
<keyword evidence="4" id="KW-1185">Reference proteome</keyword>
<evidence type="ECO:0000313" key="3">
    <source>
        <dbReference type="EMBL" id="KDR67345.1"/>
    </source>
</evidence>
<keyword evidence="1" id="KW-0812">Transmembrane</keyword>
<evidence type="ECO:0000256" key="1">
    <source>
        <dbReference type="SAM" id="Phobius"/>
    </source>
</evidence>
<name>A0A067S8Z7_GALM3</name>
<dbReference type="Proteomes" id="UP000027222">
    <property type="component" value="Unassembled WGS sequence"/>
</dbReference>
<dbReference type="AlphaFoldDB" id="A0A067S8Z7"/>
<feature type="transmembrane region" description="Helical" evidence="1">
    <location>
        <begin position="251"/>
        <end position="272"/>
    </location>
</feature>
<dbReference type="EMBL" id="KL142415">
    <property type="protein sequence ID" value="KDR67345.1"/>
    <property type="molecule type" value="Genomic_DNA"/>
</dbReference>
<sequence length="336" mass="36501">MTPPPPSPGFLLEGMSETQLTSYVWVSGLTVIVYDTISTLPREMTYIWSGRWSLPTGLYLVLRYWGLAQTLLNTIVYSTVQTSVTRFVVLNTKFTSRLFTVSPGHSGVTFSSALLCPLVQIRFYWALSTASSAFVYTPSTDAALMARLRQVLFMPSSQSDALIYLTLKVQLYFAVKIGKSTVKGTFAAPSGLRILGCLTGPVDLSGITTMWTVSIIVSVICFTMTLAQFIHNAREARRAGGRYRVSPLAGAFIRDGTVYFLAVVVTLIGGVITGELVSGPLTILYEPWMAISLIVAGSRLVLNLREAAACDVSPTRIPSSIRGLETFSSTGIAFVN</sequence>
<gene>
    <name evidence="3" type="ORF">GALMADRAFT_161633</name>
</gene>
<feature type="transmembrane region" description="Helical" evidence="1">
    <location>
        <begin position="210"/>
        <end position="230"/>
    </location>
</feature>
<accession>A0A067S8Z7</accession>
<dbReference type="Pfam" id="PF20151">
    <property type="entry name" value="DUF6533"/>
    <property type="match status" value="1"/>
</dbReference>
<proteinExistence type="predicted"/>
<dbReference type="HOGENOM" id="CLU_035509_9_0_1"/>
<keyword evidence="1" id="KW-1133">Transmembrane helix</keyword>
<protein>
    <recommendedName>
        <fullName evidence="2">DUF6533 domain-containing protein</fullName>
    </recommendedName>
</protein>
<organism evidence="3 4">
    <name type="scientific">Galerina marginata (strain CBS 339.88)</name>
    <dbReference type="NCBI Taxonomy" id="685588"/>
    <lineage>
        <taxon>Eukaryota</taxon>
        <taxon>Fungi</taxon>
        <taxon>Dikarya</taxon>
        <taxon>Basidiomycota</taxon>
        <taxon>Agaricomycotina</taxon>
        <taxon>Agaricomycetes</taxon>
        <taxon>Agaricomycetidae</taxon>
        <taxon>Agaricales</taxon>
        <taxon>Agaricineae</taxon>
        <taxon>Strophariaceae</taxon>
        <taxon>Galerina</taxon>
    </lineage>
</organism>
<evidence type="ECO:0000259" key="2">
    <source>
        <dbReference type="Pfam" id="PF20151"/>
    </source>
</evidence>